<dbReference type="AlphaFoldDB" id="A0AAW8F4U9"/>
<evidence type="ECO:0000313" key="1">
    <source>
        <dbReference type="EMBL" id="MDQ0904256.1"/>
    </source>
</evidence>
<accession>A0AAW8F4U9</accession>
<dbReference type="EMBL" id="JAUSZV010000001">
    <property type="protein sequence ID" value="MDQ0904256.1"/>
    <property type="molecule type" value="Genomic_DNA"/>
</dbReference>
<gene>
    <name evidence="1" type="ORF">QFZ22_000241</name>
</gene>
<reference evidence="1" key="1">
    <citation type="submission" date="2023-07" db="EMBL/GenBank/DDBJ databases">
        <title>Comparative genomics of wheat-associated soil bacteria to identify genetic determinants of phenazine resistance.</title>
        <authorList>
            <person name="Mouncey N."/>
        </authorList>
    </citation>
    <scope>NUCLEOTIDE SEQUENCE</scope>
    <source>
        <strain evidence="1">V4I22</strain>
    </source>
</reference>
<organism evidence="1 2">
    <name type="scientific">Streptomyces canus</name>
    <dbReference type="NCBI Taxonomy" id="58343"/>
    <lineage>
        <taxon>Bacteria</taxon>
        <taxon>Bacillati</taxon>
        <taxon>Actinomycetota</taxon>
        <taxon>Actinomycetes</taxon>
        <taxon>Kitasatosporales</taxon>
        <taxon>Streptomycetaceae</taxon>
        <taxon>Streptomyces</taxon>
        <taxon>Streptomyces aurantiacus group</taxon>
    </lineage>
</organism>
<proteinExistence type="predicted"/>
<protein>
    <submittedName>
        <fullName evidence="1">Uncharacterized protein</fullName>
    </submittedName>
</protein>
<dbReference type="Proteomes" id="UP001234216">
    <property type="component" value="Unassembled WGS sequence"/>
</dbReference>
<dbReference type="RefSeq" id="WP_306971817.1">
    <property type="nucleotide sequence ID" value="NZ_JAUSZV010000001.1"/>
</dbReference>
<sequence length="51" mass="5945">MDEAEYNRLGTDPLYEGVLVQLLRFADHFPNETSWYLKQSRAGPLPHQIRA</sequence>
<comment type="caution">
    <text evidence="1">The sequence shown here is derived from an EMBL/GenBank/DDBJ whole genome shotgun (WGS) entry which is preliminary data.</text>
</comment>
<name>A0AAW8F4U9_9ACTN</name>
<evidence type="ECO:0000313" key="2">
    <source>
        <dbReference type="Proteomes" id="UP001234216"/>
    </source>
</evidence>